<dbReference type="PANTHER" id="PTHR16779:SF1">
    <property type="entry name" value="BETA-1,4-MANNOSYLTRANSFERASE EGH"/>
    <property type="match status" value="1"/>
</dbReference>
<dbReference type="GO" id="GO:0019187">
    <property type="term" value="F:beta-1,4-mannosyltransferase activity"/>
    <property type="evidence" value="ECO:0007669"/>
    <property type="project" value="InterPro"/>
</dbReference>
<feature type="transmembrane region" description="Helical" evidence="1">
    <location>
        <begin position="53"/>
        <end position="78"/>
    </location>
</feature>
<keyword evidence="1" id="KW-0812">Transmembrane</keyword>
<evidence type="ECO:0000313" key="2">
    <source>
        <dbReference type="Proteomes" id="UP000887565"/>
    </source>
</evidence>
<keyword evidence="1" id="KW-0472">Membrane</keyword>
<sequence length="136" mass="15500">MPTSSTFKHAIHVIIFFLYLTIFELATGGIRFWSLARDSVDPWSSYGTFWTLILYALRLTSLLALPQCIFNHIGLTLYDAFRDKVQLRGSPLLAPFVCLRVVTRGDYPDLVKNNVAQNMDWDELNGCFDVATLYSV</sequence>
<dbReference type="GO" id="GO:0005737">
    <property type="term" value="C:cytoplasm"/>
    <property type="evidence" value="ECO:0007669"/>
    <property type="project" value="TreeGrafter"/>
</dbReference>
<accession>A0A915JDM4</accession>
<keyword evidence="1" id="KW-1133">Transmembrane helix</keyword>
<dbReference type="Proteomes" id="UP000887565">
    <property type="component" value="Unplaced"/>
</dbReference>
<evidence type="ECO:0000256" key="1">
    <source>
        <dbReference type="SAM" id="Phobius"/>
    </source>
</evidence>
<dbReference type="AlphaFoldDB" id="A0A915JDM4"/>
<dbReference type="InterPro" id="IPR027389">
    <property type="entry name" value="B_mannosylTrfase_Bre-3/Egh"/>
</dbReference>
<proteinExistence type="predicted"/>
<dbReference type="OMA" id="CIFNHIG"/>
<keyword evidence="2" id="KW-1185">Reference proteome</keyword>
<reference evidence="3" key="1">
    <citation type="submission" date="2022-11" db="UniProtKB">
        <authorList>
            <consortium name="WormBaseParasite"/>
        </authorList>
    </citation>
    <scope>IDENTIFICATION</scope>
</reference>
<protein>
    <submittedName>
        <fullName evidence="3">Uncharacterized protein</fullName>
    </submittedName>
</protein>
<organism evidence="2 3">
    <name type="scientific">Romanomermis culicivorax</name>
    <name type="common">Nematode worm</name>
    <dbReference type="NCBI Taxonomy" id="13658"/>
    <lineage>
        <taxon>Eukaryota</taxon>
        <taxon>Metazoa</taxon>
        <taxon>Ecdysozoa</taxon>
        <taxon>Nematoda</taxon>
        <taxon>Enoplea</taxon>
        <taxon>Dorylaimia</taxon>
        <taxon>Mermithida</taxon>
        <taxon>Mermithoidea</taxon>
        <taxon>Mermithidae</taxon>
        <taxon>Romanomermis</taxon>
    </lineage>
</organism>
<dbReference type="WBParaSite" id="nRc.2.0.1.t24614-RA">
    <property type="protein sequence ID" value="nRc.2.0.1.t24614-RA"/>
    <property type="gene ID" value="nRc.2.0.1.g24614"/>
</dbReference>
<evidence type="ECO:0000313" key="3">
    <source>
        <dbReference type="WBParaSite" id="nRc.2.0.1.t24614-RA"/>
    </source>
</evidence>
<name>A0A915JDM4_ROMCU</name>
<feature type="transmembrane region" description="Helical" evidence="1">
    <location>
        <begin position="12"/>
        <end position="33"/>
    </location>
</feature>
<dbReference type="PANTHER" id="PTHR16779">
    <property type="entry name" value="BETA-1,4-MANNOSYLTRANSFERASE EGH"/>
    <property type="match status" value="1"/>
</dbReference>